<feature type="domain" description="PilZ" evidence="1">
    <location>
        <begin position="104"/>
        <end position="211"/>
    </location>
</feature>
<dbReference type="Proteomes" id="UP000294545">
    <property type="component" value="Unassembled WGS sequence"/>
</dbReference>
<dbReference type="Gene3D" id="2.40.10.220">
    <property type="entry name" value="predicted glycosyltransferase like domains"/>
    <property type="match status" value="1"/>
</dbReference>
<dbReference type="Pfam" id="PF07238">
    <property type="entry name" value="PilZ"/>
    <property type="match status" value="1"/>
</dbReference>
<dbReference type="InterPro" id="IPR009926">
    <property type="entry name" value="T3SS_YcgR_PilZN"/>
</dbReference>
<dbReference type="GO" id="GO:0035438">
    <property type="term" value="F:cyclic-di-GMP binding"/>
    <property type="evidence" value="ECO:0007669"/>
    <property type="project" value="InterPro"/>
</dbReference>
<name>A0A4R1MZC6_9FIRM</name>
<dbReference type="RefSeq" id="WP_132279499.1">
    <property type="nucleotide sequence ID" value="NZ_SMGQ01000011.1"/>
</dbReference>
<evidence type="ECO:0000259" key="2">
    <source>
        <dbReference type="Pfam" id="PF12945"/>
    </source>
</evidence>
<protein>
    <submittedName>
        <fullName evidence="3">C-di-GMP-binding flagellar brake protein YcgR</fullName>
    </submittedName>
</protein>
<keyword evidence="3" id="KW-0969">Cilium</keyword>
<dbReference type="Pfam" id="PF12945">
    <property type="entry name" value="PilZNR"/>
    <property type="match status" value="1"/>
</dbReference>
<dbReference type="InterPro" id="IPR009875">
    <property type="entry name" value="PilZ_domain"/>
</dbReference>
<accession>A0A4R1MZC6</accession>
<evidence type="ECO:0000313" key="4">
    <source>
        <dbReference type="Proteomes" id="UP000294545"/>
    </source>
</evidence>
<feature type="domain" description="Type III secretion system flagellar brake protein YcgR PilZN" evidence="2">
    <location>
        <begin position="8"/>
        <end position="90"/>
    </location>
</feature>
<sequence>MLSKTIKLGNKIDITKTDYFLREEIKSHIFVSQLLDILENNVVNVAAPIEAGKLVPLHVDEEYILCFYTEKGLFKCHGKVFNRYSKENQHIIQIEILSELEKYQRRQYYRMDLVLPMKYKIKEDKWKDSFILDLSGGGIRMIGKNKLELNQSIRCTFDLEFQEEVKTVLVKGNVLTSDRVTKNDQTQYEHRVEFLDITSDTQETIIKYIFEKEREKRKQEKGMV</sequence>
<dbReference type="AlphaFoldDB" id="A0A4R1MZC6"/>
<proteinExistence type="predicted"/>
<dbReference type="EMBL" id="SMGQ01000011">
    <property type="protein sequence ID" value="TCK97912.1"/>
    <property type="molecule type" value="Genomic_DNA"/>
</dbReference>
<comment type="caution">
    <text evidence="3">The sequence shown here is derived from an EMBL/GenBank/DDBJ whole genome shotgun (WGS) entry which is preliminary data.</text>
</comment>
<evidence type="ECO:0000313" key="3">
    <source>
        <dbReference type="EMBL" id="TCK97912.1"/>
    </source>
</evidence>
<reference evidence="3 4" key="1">
    <citation type="submission" date="2019-03" db="EMBL/GenBank/DDBJ databases">
        <title>Genomic Encyclopedia of Type Strains, Phase IV (KMG-IV): sequencing the most valuable type-strain genomes for metagenomic binning, comparative biology and taxonomic classification.</title>
        <authorList>
            <person name="Goeker M."/>
        </authorList>
    </citation>
    <scope>NUCLEOTIDE SEQUENCE [LARGE SCALE GENOMIC DNA]</scope>
    <source>
        <strain evidence="3 4">DSM 24176</strain>
    </source>
</reference>
<evidence type="ECO:0000259" key="1">
    <source>
        <dbReference type="Pfam" id="PF07238"/>
    </source>
</evidence>
<gene>
    <name evidence="3" type="ORF">EDC19_0314</name>
</gene>
<organism evidence="3 4">
    <name type="scientific">Natranaerovirga hydrolytica</name>
    <dbReference type="NCBI Taxonomy" id="680378"/>
    <lineage>
        <taxon>Bacteria</taxon>
        <taxon>Bacillati</taxon>
        <taxon>Bacillota</taxon>
        <taxon>Clostridia</taxon>
        <taxon>Lachnospirales</taxon>
        <taxon>Natranaerovirgaceae</taxon>
        <taxon>Natranaerovirga</taxon>
    </lineage>
</organism>
<keyword evidence="3" id="KW-0966">Cell projection</keyword>
<dbReference type="OrthoDB" id="9783080at2"/>
<dbReference type="SUPFAM" id="SSF141371">
    <property type="entry name" value="PilZ domain-like"/>
    <property type="match status" value="1"/>
</dbReference>
<keyword evidence="4" id="KW-1185">Reference proteome</keyword>
<keyword evidence="3" id="KW-0282">Flagellum</keyword>